<dbReference type="Proteomes" id="UP001164250">
    <property type="component" value="Chromosome 15"/>
</dbReference>
<proteinExistence type="predicted"/>
<gene>
    <name evidence="1" type="ORF">Patl1_34681</name>
</gene>
<dbReference type="EMBL" id="CM047910">
    <property type="protein sequence ID" value="KAJ0074788.1"/>
    <property type="molecule type" value="Genomic_DNA"/>
</dbReference>
<name>A0ACC0ZS63_9ROSI</name>
<comment type="caution">
    <text evidence="1">The sequence shown here is derived from an EMBL/GenBank/DDBJ whole genome shotgun (WGS) entry which is preliminary data.</text>
</comment>
<organism evidence="1 2">
    <name type="scientific">Pistacia atlantica</name>
    <dbReference type="NCBI Taxonomy" id="434234"/>
    <lineage>
        <taxon>Eukaryota</taxon>
        <taxon>Viridiplantae</taxon>
        <taxon>Streptophyta</taxon>
        <taxon>Embryophyta</taxon>
        <taxon>Tracheophyta</taxon>
        <taxon>Spermatophyta</taxon>
        <taxon>Magnoliopsida</taxon>
        <taxon>eudicotyledons</taxon>
        <taxon>Gunneridae</taxon>
        <taxon>Pentapetalae</taxon>
        <taxon>rosids</taxon>
        <taxon>malvids</taxon>
        <taxon>Sapindales</taxon>
        <taxon>Anacardiaceae</taxon>
        <taxon>Pistacia</taxon>
    </lineage>
</organism>
<evidence type="ECO:0000313" key="1">
    <source>
        <dbReference type="EMBL" id="KAJ0074788.1"/>
    </source>
</evidence>
<keyword evidence="2" id="KW-1185">Reference proteome</keyword>
<sequence length="60" mass="6715">MGKAPDSDIFTATVHVQNNWGGGIHLTTHCQSGDDDLDERPREWEVYTSDILNFIPKTKG</sequence>
<reference evidence="2" key="1">
    <citation type="journal article" date="2023" name="G3 (Bethesda)">
        <title>Genome assembly and association tests identify interacting loci associated with vigor, precocity, and sex in interspecific pistachio rootstocks.</title>
        <authorList>
            <person name="Palmer W."/>
            <person name="Jacygrad E."/>
            <person name="Sagayaradj S."/>
            <person name="Cavanaugh K."/>
            <person name="Han R."/>
            <person name="Bertier L."/>
            <person name="Beede B."/>
            <person name="Kafkas S."/>
            <person name="Golino D."/>
            <person name="Preece J."/>
            <person name="Michelmore R."/>
        </authorList>
    </citation>
    <scope>NUCLEOTIDE SEQUENCE [LARGE SCALE GENOMIC DNA]</scope>
</reference>
<evidence type="ECO:0000313" key="2">
    <source>
        <dbReference type="Proteomes" id="UP001164250"/>
    </source>
</evidence>
<accession>A0ACC0ZS63</accession>
<protein>
    <submittedName>
        <fullName evidence="1">Uncharacterized protein</fullName>
    </submittedName>
</protein>